<dbReference type="InterPro" id="IPR055397">
    <property type="entry name" value="TraK_C"/>
</dbReference>
<dbReference type="AlphaFoldDB" id="A0A9Q9P3F0"/>
<gene>
    <name evidence="3" type="primary">traK</name>
    <name evidence="3" type="ORF">KKS27_p00655</name>
</gene>
<dbReference type="InterPro" id="IPR010563">
    <property type="entry name" value="TraK_N"/>
</dbReference>
<dbReference type="InterPro" id="IPR014126">
    <property type="entry name" value="TraK_Ftype"/>
</dbReference>
<geneLocation type="plasmid" evidence="3">
    <name>pKA36387-KPC2</name>
</geneLocation>
<feature type="domain" description="TraK C-terminal" evidence="2">
    <location>
        <begin position="134"/>
        <end position="226"/>
    </location>
</feature>
<sequence length="246" mass="25860">MKIVKPLCVSACLSLCLMTPAMSATVSGTLAPTVVPLTNGGQANIAVSNTDPNLFMVPGDRITAINSLDGGLTNQEQTDSGGAILATVSKKPFTFIVETERGLNFSIRAVPRAGAGRTIQLVSELAGTPGPAKSWEESSPYESLLVSLNRAVRQGGMPEGYQPVPVTSETLTVPAGLSAKAEKVWTGHHLKVVRYAVDNVSLSPRMVKESDFWQPGTRAIMISGTAGPLLSGGRLQVWVTTAEGDR</sequence>
<name>A0A9Q9P3F0_KLEAE</name>
<evidence type="ECO:0000313" key="3">
    <source>
        <dbReference type="EMBL" id="UYA94026.1"/>
    </source>
</evidence>
<dbReference type="EMBL" id="CP104947">
    <property type="protein sequence ID" value="UYA94026.1"/>
    <property type="molecule type" value="Genomic_DNA"/>
</dbReference>
<proteinExistence type="predicted"/>
<evidence type="ECO:0000259" key="1">
    <source>
        <dbReference type="Pfam" id="PF06586"/>
    </source>
</evidence>
<protein>
    <submittedName>
        <fullName evidence="3">Type-F conjugative transfer system secretin TraK</fullName>
    </submittedName>
</protein>
<dbReference type="Pfam" id="PF06586">
    <property type="entry name" value="TraK_N"/>
    <property type="match status" value="1"/>
</dbReference>
<keyword evidence="3" id="KW-0614">Plasmid</keyword>
<feature type="domain" description="TraK N-terminal" evidence="1">
    <location>
        <begin position="37"/>
        <end position="126"/>
    </location>
</feature>
<dbReference type="NCBIfam" id="TIGR02756">
    <property type="entry name" value="TraK_Ftype"/>
    <property type="match status" value="1"/>
</dbReference>
<dbReference type="Pfam" id="PF23536">
    <property type="entry name" value="TraK_C"/>
    <property type="match status" value="1"/>
</dbReference>
<dbReference type="RefSeq" id="WP_001568101.1">
    <property type="nucleotide sequence ID" value="NZ_CP101019.1"/>
</dbReference>
<evidence type="ECO:0000259" key="2">
    <source>
        <dbReference type="Pfam" id="PF23536"/>
    </source>
</evidence>
<organism evidence="3">
    <name type="scientific">Klebsiella aerogenes</name>
    <name type="common">Enterobacter aerogenes</name>
    <dbReference type="NCBI Taxonomy" id="548"/>
    <lineage>
        <taxon>Bacteria</taxon>
        <taxon>Pseudomonadati</taxon>
        <taxon>Pseudomonadota</taxon>
        <taxon>Gammaproteobacteria</taxon>
        <taxon>Enterobacterales</taxon>
        <taxon>Enterobacteriaceae</taxon>
        <taxon>Klebsiella/Raoultella group</taxon>
        <taxon>Klebsiella</taxon>
    </lineage>
</organism>
<reference evidence="3" key="1">
    <citation type="submission" date="2022-09" db="EMBL/GenBank/DDBJ databases">
        <title>Emergence of IncN[pMLST15] plasmids harboring a novel non-Tn4401-elements driving KPC-2 carbapenem-resistance.</title>
        <authorList>
            <person name="Yao Y."/>
            <person name="Falgenhauer L."/>
            <person name="Falgenhauer J."/>
            <person name="Imirzalioglu C."/>
            <person name="Chakraborty T."/>
        </authorList>
    </citation>
    <scope>NUCLEOTIDE SEQUENCE</scope>
    <source>
        <strain evidence="3">NRZ-36387</strain>
        <plasmid evidence="3">pKA36387-KPC2</plasmid>
    </source>
</reference>
<accession>A0A9Q9P3F0</accession>
<dbReference type="NCBIfam" id="NF010296">
    <property type="entry name" value="PRK13736.1"/>
    <property type="match status" value="1"/>
</dbReference>